<dbReference type="RefSeq" id="WP_377580640.1">
    <property type="nucleotide sequence ID" value="NZ_JBHTKA010000007.1"/>
</dbReference>
<keyword evidence="3" id="KW-1185">Reference proteome</keyword>
<proteinExistence type="predicted"/>
<evidence type="ECO:0000313" key="3">
    <source>
        <dbReference type="Proteomes" id="UP001597112"/>
    </source>
</evidence>
<name>A0ABW3K5D2_9BACT</name>
<dbReference type="Proteomes" id="UP001597112">
    <property type="component" value="Unassembled WGS sequence"/>
</dbReference>
<sequence length="234" mass="25930">MLSKTKAMIYLADQRGCSQEDWFRSFHIFNAGKYFHESRRPFGNLKAFNDTTLKSEHTLVRYAREDTVIMLLPMVGALNVRIDAGEYILADVGEAFTAAVPKDSVVEIANPYEDELINFLEIWYTVPSGNIAASGKVLFDLDNRKDILVPLALDAQLSSGASPCIGKFNGRGEGIFTPADSNSGVFVFVLEGAFEVANRLLHARDGLALWEVEEVDFEALSNNAIILFVEVKLT</sequence>
<organism evidence="2 3">
    <name type="scientific">Ohtaekwangia kribbensis</name>
    <dbReference type="NCBI Taxonomy" id="688913"/>
    <lineage>
        <taxon>Bacteria</taxon>
        <taxon>Pseudomonadati</taxon>
        <taxon>Bacteroidota</taxon>
        <taxon>Cytophagia</taxon>
        <taxon>Cytophagales</taxon>
        <taxon>Fulvivirgaceae</taxon>
        <taxon>Ohtaekwangia</taxon>
    </lineage>
</organism>
<protein>
    <submittedName>
        <fullName evidence="2">Pirin</fullName>
    </submittedName>
</protein>
<dbReference type="InterPro" id="IPR014710">
    <property type="entry name" value="RmlC-like_jellyroll"/>
</dbReference>
<reference evidence="3" key="1">
    <citation type="journal article" date="2019" name="Int. J. Syst. Evol. Microbiol.">
        <title>The Global Catalogue of Microorganisms (GCM) 10K type strain sequencing project: providing services to taxonomists for standard genome sequencing and annotation.</title>
        <authorList>
            <consortium name="The Broad Institute Genomics Platform"/>
            <consortium name="The Broad Institute Genome Sequencing Center for Infectious Disease"/>
            <person name="Wu L."/>
            <person name="Ma J."/>
        </authorList>
    </citation>
    <scope>NUCLEOTIDE SEQUENCE [LARGE SCALE GENOMIC DNA]</scope>
    <source>
        <strain evidence="3">CCUG 58938</strain>
    </source>
</reference>
<dbReference type="EMBL" id="JBHTKA010000007">
    <property type="protein sequence ID" value="MFD1001193.1"/>
    <property type="molecule type" value="Genomic_DNA"/>
</dbReference>
<dbReference type="Pfam" id="PF17954">
    <property type="entry name" value="Pirin_C_2"/>
    <property type="match status" value="1"/>
</dbReference>
<dbReference type="Gene3D" id="2.60.120.10">
    <property type="entry name" value="Jelly Rolls"/>
    <property type="match status" value="2"/>
</dbReference>
<evidence type="ECO:0000259" key="1">
    <source>
        <dbReference type="Pfam" id="PF17954"/>
    </source>
</evidence>
<comment type="caution">
    <text evidence="2">The sequence shown here is derived from an EMBL/GenBank/DDBJ whole genome shotgun (WGS) entry which is preliminary data.</text>
</comment>
<feature type="domain" description="Quercetin 2,3-dioxygenase C-terminal cupin" evidence="1">
    <location>
        <begin position="177"/>
        <end position="228"/>
    </location>
</feature>
<accession>A0ABW3K5D2</accession>
<dbReference type="InterPro" id="IPR041602">
    <property type="entry name" value="Quercetinase_C"/>
</dbReference>
<gene>
    <name evidence="2" type="ORF">ACFQ21_17830</name>
</gene>
<evidence type="ECO:0000313" key="2">
    <source>
        <dbReference type="EMBL" id="MFD1001193.1"/>
    </source>
</evidence>